<accession>A0A1V5T3Y6</accession>
<evidence type="ECO:0000313" key="1">
    <source>
        <dbReference type="EMBL" id="OQA61438.1"/>
    </source>
</evidence>
<proteinExistence type="predicted"/>
<dbReference type="AlphaFoldDB" id="A0A1V5T3Y6"/>
<organism evidence="1">
    <name type="scientific">Candidatus Atribacter allofermentans</name>
    <dbReference type="NCBI Taxonomy" id="1852833"/>
    <lineage>
        <taxon>Bacteria</taxon>
        <taxon>Pseudomonadati</taxon>
        <taxon>Atribacterota</taxon>
        <taxon>Atribacteria</taxon>
        <taxon>Atribacterales</taxon>
        <taxon>Atribacteraceae</taxon>
        <taxon>Atribacter</taxon>
    </lineage>
</organism>
<protein>
    <submittedName>
        <fullName evidence="1">Uncharacterized protein</fullName>
    </submittedName>
</protein>
<reference evidence="1" key="1">
    <citation type="submission" date="2017-02" db="EMBL/GenBank/DDBJ databases">
        <title>Delving into the versatile metabolic prowess of the omnipresent phylum Bacteroidetes.</title>
        <authorList>
            <person name="Nobu M.K."/>
            <person name="Mei R."/>
            <person name="Narihiro T."/>
            <person name="Kuroda K."/>
            <person name="Liu W.-T."/>
        </authorList>
    </citation>
    <scope>NUCLEOTIDE SEQUENCE</scope>
    <source>
        <strain evidence="1">ADurb.Bin276</strain>
    </source>
</reference>
<comment type="caution">
    <text evidence="1">The sequence shown here is derived from an EMBL/GenBank/DDBJ whole genome shotgun (WGS) entry which is preliminary data.</text>
</comment>
<sequence length="310" mass="31778">MALSIASGSLKYNSAGSRLGRTFKINFDSSYVSGGERLTASSVGLTSFESVIIAGVSGGYLFEPVISSTGEYALIKVITGGGSGGSEVVVYSGADIKGSANTNSENVDAAANPTNGALLKALDTFTNYAGTIVPTINPDRSRNIAIVIDNDSGGPLDLFEGVTTFTVTGTYRGAAQVEQITFTSTAGNKTIANTQFRYKYGVKPFTTVTSVTYDNAPAGGLKASLGIGSLIGLPSLLKTPAEADVTNITKNGAFVPVAGLVSTTNNTVNLDTLSDGDDFEITYNTASGGEVANGTDLSTLTNVPVEAYGY</sequence>
<gene>
    <name evidence="1" type="ORF">BWY41_00118</name>
</gene>
<dbReference type="EMBL" id="MWBQ01000018">
    <property type="protein sequence ID" value="OQA61438.1"/>
    <property type="molecule type" value="Genomic_DNA"/>
</dbReference>
<name>A0A1V5T3Y6_9BACT</name>
<dbReference type="Proteomes" id="UP000485569">
    <property type="component" value="Unassembled WGS sequence"/>
</dbReference>